<accession>A0ABR4MZ73</accession>
<keyword evidence="2" id="KW-0812">Transmembrane</keyword>
<reference evidence="3 4" key="1">
    <citation type="submission" date="2023-09" db="EMBL/GenBank/DDBJ databases">
        <title>Pangenome analysis of Batrachochytrium dendrobatidis and related Chytrids.</title>
        <authorList>
            <person name="Yacoub M.N."/>
            <person name="Stajich J.E."/>
            <person name="James T.Y."/>
        </authorList>
    </citation>
    <scope>NUCLEOTIDE SEQUENCE [LARGE SCALE GENOMIC DNA]</scope>
    <source>
        <strain evidence="3 4">JEL0888</strain>
    </source>
</reference>
<feature type="compositionally biased region" description="Polar residues" evidence="1">
    <location>
        <begin position="393"/>
        <end position="404"/>
    </location>
</feature>
<keyword evidence="4" id="KW-1185">Reference proteome</keyword>
<comment type="caution">
    <text evidence="3">The sequence shown here is derived from an EMBL/GenBank/DDBJ whole genome shotgun (WGS) entry which is preliminary data.</text>
</comment>
<feature type="compositionally biased region" description="Polar residues" evidence="1">
    <location>
        <begin position="310"/>
        <end position="320"/>
    </location>
</feature>
<keyword evidence="2" id="KW-0472">Membrane</keyword>
<keyword evidence="2" id="KW-1133">Transmembrane helix</keyword>
<dbReference type="InterPro" id="IPR036028">
    <property type="entry name" value="SH3-like_dom_sf"/>
</dbReference>
<dbReference type="SUPFAM" id="SSF50044">
    <property type="entry name" value="SH3-domain"/>
    <property type="match status" value="1"/>
</dbReference>
<feature type="transmembrane region" description="Helical" evidence="2">
    <location>
        <begin position="255"/>
        <end position="276"/>
    </location>
</feature>
<organism evidence="3 4">
    <name type="scientific">Polyrhizophydium stewartii</name>
    <dbReference type="NCBI Taxonomy" id="2732419"/>
    <lineage>
        <taxon>Eukaryota</taxon>
        <taxon>Fungi</taxon>
        <taxon>Fungi incertae sedis</taxon>
        <taxon>Chytridiomycota</taxon>
        <taxon>Chytridiomycota incertae sedis</taxon>
        <taxon>Chytridiomycetes</taxon>
        <taxon>Rhizophydiales</taxon>
        <taxon>Rhizophydiales incertae sedis</taxon>
        <taxon>Polyrhizophydium</taxon>
    </lineage>
</organism>
<evidence type="ECO:0000256" key="2">
    <source>
        <dbReference type="SAM" id="Phobius"/>
    </source>
</evidence>
<dbReference type="EMBL" id="JADGIZ020000062">
    <property type="protein sequence ID" value="KAL2912561.1"/>
    <property type="molecule type" value="Genomic_DNA"/>
</dbReference>
<feature type="compositionally biased region" description="Low complexity" evidence="1">
    <location>
        <begin position="335"/>
        <end position="346"/>
    </location>
</feature>
<protein>
    <submittedName>
        <fullName evidence="3">Uncharacterized protein</fullName>
    </submittedName>
</protein>
<name>A0ABR4MZ73_9FUNG</name>
<evidence type="ECO:0000256" key="1">
    <source>
        <dbReference type="SAM" id="MobiDB-lite"/>
    </source>
</evidence>
<evidence type="ECO:0000313" key="4">
    <source>
        <dbReference type="Proteomes" id="UP001527925"/>
    </source>
</evidence>
<gene>
    <name evidence="3" type="ORF">HK105_207960</name>
</gene>
<evidence type="ECO:0000313" key="3">
    <source>
        <dbReference type="EMBL" id="KAL2912561.1"/>
    </source>
</evidence>
<sequence length="603" mass="63849">MCPNAPLANSVIVGTAFTDTATPSDSNPASCFGLGDSAYLFQQLSPALVVPWKCASCPARIADAAAQCYSLASENKTCAVLPTSDLRDLDNTNAIQAQVQDQLKGDWCFVRKIVAGACTAQGTTATTKAPSPAALVFDCSPAGTFIPPPPPPPTAANATSARQAASLCVSRPILDQYFWMRPESAVLFSSDACAEAIKALTPAGSTNTSAAQQQSQQSVCVTLQSASQVQTSLVSSVSPRTVSAPSGGPKTVGTLSIAAFISILAACLVVAILAVFGSRKIYHKYRDLRKPKAYLRPAIVELPPFDPTAPSFSGQPQHQFLSAHRPASQGHQRDASAAAASAAATAQHHDFSFADSDPGNVTTFNVPPPITHHPGLASGGLRPFQPPPPPPLSTATKPQQQPTQVHHPMTEQEKQHLVIKEQLMNIDSLTSAQIAAYQYQLSLDEQQFHSALASPDFLSNQTVRSTDSSIVSSSDVQQQQPASSQTTLNAGQAGMLLAQLPHAAQSLPLPDPPAQVSLPMPTLARYTSLDDQTVAVAASSFFPSNQDMLDFTTGEEIQIVTLWNRGVATARNETTGRFGLITVDTWRNRVLRTPHQSDQAVQQ</sequence>
<dbReference type="Proteomes" id="UP001527925">
    <property type="component" value="Unassembled WGS sequence"/>
</dbReference>
<feature type="region of interest" description="Disordered" evidence="1">
    <location>
        <begin position="306"/>
        <end position="413"/>
    </location>
</feature>
<proteinExistence type="predicted"/>